<evidence type="ECO:0000313" key="5">
    <source>
        <dbReference type="Proteomes" id="UP000515928"/>
    </source>
</evidence>
<keyword evidence="5" id="KW-1185">Reference proteome</keyword>
<dbReference type="Gene3D" id="3.40.190.10">
    <property type="entry name" value="Periplasmic binding protein-like II"/>
    <property type="match status" value="2"/>
</dbReference>
<dbReference type="Proteomes" id="UP000515928">
    <property type="component" value="Chromosome"/>
</dbReference>
<name>A0A7G9RYI3_9FIRM</name>
<dbReference type="RefSeq" id="WP_187533782.1">
    <property type="nucleotide sequence ID" value="NZ_CBCSHU010000005.1"/>
</dbReference>
<sequence>MKKNLLVFLVMILFLTGCSAKGNDKASKNIDELTVFFVPSRDPKEIAAKTEPLKALITDQLKEEGYTIGNVKIEISPNYEAAGEALDAGKAHIGFIPASTYALYSEDKNVDVILAASRDGLNKDSENAKDWNDGQPTLPVTDQVTFYRSLIYAGTSSKGRELAEIVNSGKKLSWDDLNGATWCHSNTTSSAGYVYPSLWLSENYDGKMIADLTNKVEVTGYPDTAARLATGQCDVGVGYADIRRDYEKNWTEEWKKENIWTEVDVIGVTEGIMNDTISVSNKLVDDEFKKALQKTFIEIAKTEDGKKAIEIYNHTGYKEVTDKDYDSSRKVLELLKKQ</sequence>
<dbReference type="SUPFAM" id="SSF53850">
    <property type="entry name" value="Periplasmic binding protein-like II"/>
    <property type="match status" value="1"/>
</dbReference>
<dbReference type="GO" id="GO:0055085">
    <property type="term" value="P:transmembrane transport"/>
    <property type="evidence" value="ECO:0007669"/>
    <property type="project" value="InterPro"/>
</dbReference>
<dbReference type="PROSITE" id="PS51257">
    <property type="entry name" value="PROKAR_LIPOPROTEIN"/>
    <property type="match status" value="1"/>
</dbReference>
<comment type="similarity">
    <text evidence="1">Belongs to the phosphate/phosphite/phosphonate binding protein family.</text>
</comment>
<dbReference type="KEGG" id="eio:H9L01_09870"/>
<organism evidence="4 5">
    <name type="scientific">Erysipelothrix inopinata</name>
    <dbReference type="NCBI Taxonomy" id="225084"/>
    <lineage>
        <taxon>Bacteria</taxon>
        <taxon>Bacillati</taxon>
        <taxon>Bacillota</taxon>
        <taxon>Erysipelotrichia</taxon>
        <taxon>Erysipelotrichales</taxon>
        <taxon>Erysipelotrichaceae</taxon>
        <taxon>Erysipelothrix</taxon>
    </lineage>
</organism>
<proteinExistence type="inferred from homology"/>
<feature type="chain" id="PRO_5028892961" evidence="3">
    <location>
        <begin position="21"/>
        <end position="338"/>
    </location>
</feature>
<feature type="signal peptide" evidence="3">
    <location>
        <begin position="1"/>
        <end position="20"/>
    </location>
</feature>
<keyword evidence="2 3" id="KW-0732">Signal</keyword>
<dbReference type="GO" id="GO:0043190">
    <property type="term" value="C:ATP-binding cassette (ABC) transporter complex"/>
    <property type="evidence" value="ECO:0007669"/>
    <property type="project" value="InterPro"/>
</dbReference>
<accession>A0A7G9RYI3</accession>
<dbReference type="NCBIfam" id="TIGR01098">
    <property type="entry name" value="3A0109s03R"/>
    <property type="match status" value="1"/>
</dbReference>
<evidence type="ECO:0000256" key="1">
    <source>
        <dbReference type="ARBA" id="ARBA00007162"/>
    </source>
</evidence>
<dbReference type="InterPro" id="IPR005770">
    <property type="entry name" value="PhnD"/>
</dbReference>
<dbReference type="EMBL" id="CP060715">
    <property type="protein sequence ID" value="QNN60658.1"/>
    <property type="molecule type" value="Genomic_DNA"/>
</dbReference>
<reference evidence="4 5" key="1">
    <citation type="submission" date="2020-08" db="EMBL/GenBank/DDBJ databases">
        <title>Genome sequence of Erysipelothrix inopinata DSM 15511T.</title>
        <authorList>
            <person name="Hyun D.-W."/>
            <person name="Bae J.-W."/>
        </authorList>
    </citation>
    <scope>NUCLEOTIDE SEQUENCE [LARGE SCALE GENOMIC DNA]</scope>
    <source>
        <strain evidence="4 5">DSM 15511</strain>
    </source>
</reference>
<protein>
    <submittedName>
        <fullName evidence="4">Phosphate/phosphite/phosphonate ABC transporter substrate-binding protein</fullName>
    </submittedName>
</protein>
<dbReference type="AlphaFoldDB" id="A0A7G9RYI3"/>
<evidence type="ECO:0000313" key="4">
    <source>
        <dbReference type="EMBL" id="QNN60658.1"/>
    </source>
</evidence>
<gene>
    <name evidence="4" type="primary">phnD</name>
    <name evidence="4" type="ORF">H9L01_09870</name>
</gene>
<dbReference type="PANTHER" id="PTHR35841">
    <property type="entry name" value="PHOSPHONATES-BINDING PERIPLASMIC PROTEIN"/>
    <property type="match status" value="1"/>
</dbReference>
<dbReference type="PANTHER" id="PTHR35841:SF1">
    <property type="entry name" value="PHOSPHONATES-BINDING PERIPLASMIC PROTEIN"/>
    <property type="match status" value="1"/>
</dbReference>
<evidence type="ECO:0000256" key="3">
    <source>
        <dbReference type="SAM" id="SignalP"/>
    </source>
</evidence>
<evidence type="ECO:0000256" key="2">
    <source>
        <dbReference type="ARBA" id="ARBA00022729"/>
    </source>
</evidence>
<dbReference type="Pfam" id="PF12974">
    <property type="entry name" value="Phosphonate-bd"/>
    <property type="match status" value="1"/>
</dbReference>